<keyword evidence="4" id="KW-1185">Reference proteome</keyword>
<organism evidence="1 3">
    <name type="scientific">Methylobacterium oxalidis</name>
    <dbReference type="NCBI Taxonomy" id="944322"/>
    <lineage>
        <taxon>Bacteria</taxon>
        <taxon>Pseudomonadati</taxon>
        <taxon>Pseudomonadota</taxon>
        <taxon>Alphaproteobacteria</taxon>
        <taxon>Hyphomicrobiales</taxon>
        <taxon>Methylobacteriaceae</taxon>
        <taxon>Methylobacterium</taxon>
    </lineage>
</organism>
<reference evidence="1 3" key="3">
    <citation type="submission" date="2019-07" db="EMBL/GenBank/DDBJ databases">
        <title>Whole genome shotgun sequence of Methylobacterium oxalidis NBRC 107715.</title>
        <authorList>
            <person name="Hosoyama A."/>
            <person name="Uohara A."/>
            <person name="Ohji S."/>
            <person name="Ichikawa N."/>
        </authorList>
    </citation>
    <scope>NUCLEOTIDE SEQUENCE [LARGE SCALE GENOMIC DNA]</scope>
    <source>
        <strain evidence="1 3">NBRC 107715</strain>
    </source>
</reference>
<reference evidence="2" key="4">
    <citation type="submission" date="2023-01" db="EMBL/GenBank/DDBJ databases">
        <title>Draft genome sequence of Methylobacterium oxalidis strain NBRC 107715.</title>
        <authorList>
            <person name="Sun Q."/>
            <person name="Mori K."/>
        </authorList>
    </citation>
    <scope>NUCLEOTIDE SEQUENCE</scope>
    <source>
        <strain evidence="2">NBRC 107715</strain>
    </source>
</reference>
<dbReference type="Proteomes" id="UP001156856">
    <property type="component" value="Unassembled WGS sequence"/>
</dbReference>
<dbReference type="AlphaFoldDB" id="A0A512J4N1"/>
<evidence type="ECO:0000313" key="4">
    <source>
        <dbReference type="Proteomes" id="UP001156856"/>
    </source>
</evidence>
<accession>A0A512J4N1</accession>
<sequence length="91" mass="10484">MRFDRDVRGEWIVDPTELAAKLGISLRLLKDEMHLGLVRTRVEAGHSRNEGRSRVTVQCRETAWRGVFDAQGRLINECRLLTDQPPDEAIR</sequence>
<evidence type="ECO:0000313" key="2">
    <source>
        <dbReference type="EMBL" id="GLS63675.1"/>
    </source>
</evidence>
<dbReference type="RefSeq" id="WP_147026529.1">
    <property type="nucleotide sequence ID" value="NZ_BJZU01000056.1"/>
</dbReference>
<dbReference type="Pfam" id="PF20132">
    <property type="entry name" value="DUF6522"/>
    <property type="match status" value="1"/>
</dbReference>
<gene>
    <name evidence="2" type="ORF">GCM10007888_20560</name>
    <name evidence="1" type="ORF">MOX02_29760</name>
</gene>
<evidence type="ECO:0000313" key="3">
    <source>
        <dbReference type="Proteomes" id="UP000321960"/>
    </source>
</evidence>
<proteinExistence type="predicted"/>
<reference evidence="2" key="1">
    <citation type="journal article" date="2014" name="Int. J. Syst. Evol. Microbiol.">
        <title>Complete genome of a new Firmicutes species belonging to the dominant human colonic microbiota ('Ruminococcus bicirculans') reveals two chromosomes and a selective capacity to utilize plant glucans.</title>
        <authorList>
            <consortium name="NISC Comparative Sequencing Program"/>
            <person name="Wegmann U."/>
            <person name="Louis P."/>
            <person name="Goesmann A."/>
            <person name="Henrissat B."/>
            <person name="Duncan S.H."/>
            <person name="Flint H.J."/>
        </authorList>
    </citation>
    <scope>NUCLEOTIDE SEQUENCE</scope>
    <source>
        <strain evidence="2">NBRC 107715</strain>
    </source>
</reference>
<name>A0A512J4N1_9HYPH</name>
<comment type="caution">
    <text evidence="1">The sequence shown here is derived from an EMBL/GenBank/DDBJ whole genome shotgun (WGS) entry which is preliminary data.</text>
</comment>
<dbReference type="EMBL" id="BJZU01000056">
    <property type="protein sequence ID" value="GEP04938.1"/>
    <property type="molecule type" value="Genomic_DNA"/>
</dbReference>
<dbReference type="InterPro" id="IPR045389">
    <property type="entry name" value="DUF6522"/>
</dbReference>
<dbReference type="OrthoDB" id="7996580at2"/>
<evidence type="ECO:0000313" key="1">
    <source>
        <dbReference type="EMBL" id="GEP04938.1"/>
    </source>
</evidence>
<dbReference type="Proteomes" id="UP000321960">
    <property type="component" value="Unassembled WGS sequence"/>
</dbReference>
<reference evidence="4" key="2">
    <citation type="journal article" date="2019" name="Int. J. Syst. Evol. Microbiol.">
        <title>The Global Catalogue of Microorganisms (GCM) 10K type strain sequencing project: providing services to taxonomists for standard genome sequencing and annotation.</title>
        <authorList>
            <consortium name="The Broad Institute Genomics Platform"/>
            <consortium name="The Broad Institute Genome Sequencing Center for Infectious Disease"/>
            <person name="Wu L."/>
            <person name="Ma J."/>
        </authorList>
    </citation>
    <scope>NUCLEOTIDE SEQUENCE [LARGE SCALE GENOMIC DNA]</scope>
    <source>
        <strain evidence="4">NBRC 107715</strain>
    </source>
</reference>
<protein>
    <submittedName>
        <fullName evidence="1">Uncharacterized protein</fullName>
    </submittedName>
</protein>
<dbReference type="EMBL" id="BSPK01000026">
    <property type="protein sequence ID" value="GLS63675.1"/>
    <property type="molecule type" value="Genomic_DNA"/>
</dbReference>